<evidence type="ECO:0000256" key="3">
    <source>
        <dbReference type="ARBA" id="ARBA00022664"/>
    </source>
</evidence>
<name>A0ABR4MTH9_9PEZI</name>
<evidence type="ECO:0000256" key="5">
    <source>
        <dbReference type="ARBA" id="ARBA00023163"/>
    </source>
</evidence>
<evidence type="ECO:0000256" key="7">
    <source>
        <dbReference type="ARBA" id="ARBA00023242"/>
    </source>
</evidence>
<evidence type="ECO:0000256" key="2">
    <source>
        <dbReference type="ARBA" id="ARBA00010386"/>
    </source>
</evidence>
<evidence type="ECO:0000313" key="10">
    <source>
        <dbReference type="EMBL" id="KAL2891584.1"/>
    </source>
</evidence>
<keyword evidence="5" id="KW-0804">Transcription</keyword>
<dbReference type="Proteomes" id="UP001610728">
    <property type="component" value="Unassembled WGS sequence"/>
</dbReference>
<evidence type="ECO:0000256" key="8">
    <source>
        <dbReference type="SAM" id="MobiDB-lite"/>
    </source>
</evidence>
<feature type="compositionally biased region" description="Polar residues" evidence="8">
    <location>
        <begin position="348"/>
        <end position="359"/>
    </location>
</feature>
<feature type="compositionally biased region" description="Basic and acidic residues" evidence="8">
    <location>
        <begin position="286"/>
        <end position="317"/>
    </location>
</feature>
<dbReference type="Pfam" id="PF04696">
    <property type="entry name" value="Pinin_SDK_memA"/>
    <property type="match status" value="1"/>
</dbReference>
<protein>
    <recommendedName>
        <fullName evidence="9">Pinin/SDK/MemA protein domain-containing protein</fullName>
    </recommendedName>
</protein>
<feature type="domain" description="Pinin/SDK/MemA protein" evidence="9">
    <location>
        <begin position="94"/>
        <end position="212"/>
    </location>
</feature>
<feature type="compositionally biased region" description="Polar residues" evidence="8">
    <location>
        <begin position="374"/>
        <end position="390"/>
    </location>
</feature>
<keyword evidence="11" id="KW-1185">Reference proteome</keyword>
<evidence type="ECO:0000256" key="4">
    <source>
        <dbReference type="ARBA" id="ARBA00023015"/>
    </source>
</evidence>
<keyword evidence="3" id="KW-0507">mRNA processing</keyword>
<proteinExistence type="inferred from homology"/>
<evidence type="ECO:0000259" key="9">
    <source>
        <dbReference type="Pfam" id="PF04696"/>
    </source>
</evidence>
<dbReference type="InterPro" id="IPR039853">
    <property type="entry name" value="Pinin"/>
</dbReference>
<comment type="similarity">
    <text evidence="2">Belongs to the pinin family.</text>
</comment>
<keyword evidence="4" id="KW-0805">Transcription regulation</keyword>
<sequence>MANEHQIAKLFKSSKLTVTRLRRKLVWELDLPLPCAAAHHLLALTLPPVPPVPATGPTHVRGLTPDLVLGPGPTPIPALGLGRLLDVAREELKKEEQRRGKRLFGGLLNTLNKSQGNQYNSQATKRRQEIEERQKAKLRQQRVEGDKMRAQRGRKVKELRMREQIVFEEQVMLARHENMRMQAQCLRTRAKPHLFYRPWKLTHDQEDDLDAQCDEVESKISRELASFRRRYDDAVEMYGTPVRRARASSANSRRTESSTSRSRSRGRNRSHDHSSSRDSNYVSHSRSRETDDIAMRDHTPSTERSDVRITTQHKEDVPAIGQSREDEAEPIDSENKAGSKSGPVGQSDPEQGNLTESGIGSSGDPTGDGHHTTNPDNMQEDIATQGSAAETTPIELESKAKGGVVPDATATVGKGETVPEQAATATSENQQGIEGEAPAERSALAKTEQTTSVDGGRHDESGDVVLEADEDVLIY</sequence>
<comment type="caution">
    <text evidence="10">The sequence shown here is derived from an EMBL/GenBank/DDBJ whole genome shotgun (WGS) entry which is preliminary data.</text>
</comment>
<evidence type="ECO:0000313" key="11">
    <source>
        <dbReference type="Proteomes" id="UP001610728"/>
    </source>
</evidence>
<gene>
    <name evidence="10" type="ORF">HOO65_010942</name>
</gene>
<organism evidence="10 11">
    <name type="scientific">Ceratocystis lukuohia</name>
    <dbReference type="NCBI Taxonomy" id="2019550"/>
    <lineage>
        <taxon>Eukaryota</taxon>
        <taxon>Fungi</taxon>
        <taxon>Dikarya</taxon>
        <taxon>Ascomycota</taxon>
        <taxon>Pezizomycotina</taxon>
        <taxon>Sordariomycetes</taxon>
        <taxon>Hypocreomycetidae</taxon>
        <taxon>Microascales</taxon>
        <taxon>Ceratocystidaceae</taxon>
        <taxon>Ceratocystis</taxon>
    </lineage>
</organism>
<feature type="compositionally biased region" description="Polar residues" evidence="8">
    <location>
        <begin position="423"/>
        <end position="432"/>
    </location>
</feature>
<dbReference type="PANTHER" id="PTHR12707">
    <property type="entry name" value="PINN"/>
    <property type="match status" value="1"/>
</dbReference>
<dbReference type="InterPro" id="IPR006786">
    <property type="entry name" value="Pinin_SDK_MemA"/>
</dbReference>
<keyword evidence="7" id="KW-0539">Nucleus</keyword>
<accession>A0ABR4MTH9</accession>
<feature type="compositionally biased region" description="Low complexity" evidence="8">
    <location>
        <begin position="247"/>
        <end position="261"/>
    </location>
</feature>
<reference evidence="10 11" key="1">
    <citation type="submission" date="2020-05" db="EMBL/GenBank/DDBJ databases">
        <title>Ceratocystis lukuohia genome.</title>
        <authorList>
            <person name="Harrington T.C."/>
            <person name="Kim K."/>
            <person name="Mayers C.G."/>
        </authorList>
    </citation>
    <scope>NUCLEOTIDE SEQUENCE [LARGE SCALE GENOMIC DNA]</scope>
    <source>
        <strain evidence="10 11">C4212</strain>
    </source>
</reference>
<evidence type="ECO:0000256" key="6">
    <source>
        <dbReference type="ARBA" id="ARBA00023187"/>
    </source>
</evidence>
<feature type="region of interest" description="Disordered" evidence="8">
    <location>
        <begin position="133"/>
        <end position="155"/>
    </location>
</feature>
<dbReference type="RefSeq" id="XP_070862764.1">
    <property type="nucleotide sequence ID" value="XM_071005662.1"/>
</dbReference>
<evidence type="ECO:0000256" key="1">
    <source>
        <dbReference type="ARBA" id="ARBA00004123"/>
    </source>
</evidence>
<feature type="compositionally biased region" description="Basic and acidic residues" evidence="8">
    <location>
        <begin position="133"/>
        <end position="149"/>
    </location>
</feature>
<comment type="subcellular location">
    <subcellularLocation>
        <location evidence="1">Nucleus</location>
    </subcellularLocation>
</comment>
<feature type="region of interest" description="Disordered" evidence="8">
    <location>
        <begin position="240"/>
        <end position="463"/>
    </location>
</feature>
<keyword evidence="6" id="KW-0508">mRNA splicing</keyword>
<dbReference type="GeneID" id="98115188"/>
<dbReference type="EMBL" id="JABSNW010000001">
    <property type="protein sequence ID" value="KAL2891584.1"/>
    <property type="molecule type" value="Genomic_DNA"/>
</dbReference>
<dbReference type="PANTHER" id="PTHR12707:SF0">
    <property type="entry name" value="PININ"/>
    <property type="match status" value="1"/>
</dbReference>